<organism evidence="3 4">
    <name type="scientific">Portunus trituberculatus</name>
    <name type="common">Swimming crab</name>
    <name type="synonym">Neptunus trituberculatus</name>
    <dbReference type="NCBI Taxonomy" id="210409"/>
    <lineage>
        <taxon>Eukaryota</taxon>
        <taxon>Metazoa</taxon>
        <taxon>Ecdysozoa</taxon>
        <taxon>Arthropoda</taxon>
        <taxon>Crustacea</taxon>
        <taxon>Multicrustacea</taxon>
        <taxon>Malacostraca</taxon>
        <taxon>Eumalacostraca</taxon>
        <taxon>Eucarida</taxon>
        <taxon>Decapoda</taxon>
        <taxon>Pleocyemata</taxon>
        <taxon>Brachyura</taxon>
        <taxon>Eubrachyura</taxon>
        <taxon>Portunoidea</taxon>
        <taxon>Portunidae</taxon>
        <taxon>Portuninae</taxon>
        <taxon>Portunus</taxon>
    </lineage>
</organism>
<keyword evidence="2" id="KW-0812">Transmembrane</keyword>
<evidence type="ECO:0000313" key="4">
    <source>
        <dbReference type="Proteomes" id="UP000324222"/>
    </source>
</evidence>
<protein>
    <submittedName>
        <fullName evidence="3">Uncharacterized protein</fullName>
    </submittedName>
</protein>
<evidence type="ECO:0000256" key="2">
    <source>
        <dbReference type="SAM" id="Phobius"/>
    </source>
</evidence>
<keyword evidence="2" id="KW-1133">Transmembrane helix</keyword>
<sequence>MWRRAGASTVLAATHASPRPSSLPSVRPLTRPSLSSFFFLVTFTITFTIIVTIILTILAHSSFSRLSFPPRAVSPGKIHRLSWKIAWLVRSICCE</sequence>
<gene>
    <name evidence="3" type="ORF">E2C01_044512</name>
</gene>
<dbReference type="Proteomes" id="UP000324222">
    <property type="component" value="Unassembled WGS sequence"/>
</dbReference>
<name>A0A5B7G096_PORTR</name>
<dbReference type="AlphaFoldDB" id="A0A5B7G096"/>
<comment type="caution">
    <text evidence="3">The sequence shown here is derived from an EMBL/GenBank/DDBJ whole genome shotgun (WGS) entry which is preliminary data.</text>
</comment>
<feature type="transmembrane region" description="Helical" evidence="2">
    <location>
        <begin position="34"/>
        <end position="58"/>
    </location>
</feature>
<dbReference type="EMBL" id="VSRR010009664">
    <property type="protein sequence ID" value="MPC50683.1"/>
    <property type="molecule type" value="Genomic_DNA"/>
</dbReference>
<accession>A0A5B7G096</accession>
<evidence type="ECO:0000256" key="1">
    <source>
        <dbReference type="SAM" id="MobiDB-lite"/>
    </source>
</evidence>
<proteinExistence type="predicted"/>
<evidence type="ECO:0000313" key="3">
    <source>
        <dbReference type="EMBL" id="MPC50683.1"/>
    </source>
</evidence>
<reference evidence="3 4" key="1">
    <citation type="submission" date="2019-05" db="EMBL/GenBank/DDBJ databases">
        <title>Another draft genome of Portunus trituberculatus and its Hox gene families provides insights of decapod evolution.</title>
        <authorList>
            <person name="Jeong J.-H."/>
            <person name="Song I."/>
            <person name="Kim S."/>
            <person name="Choi T."/>
            <person name="Kim D."/>
            <person name="Ryu S."/>
            <person name="Kim W."/>
        </authorList>
    </citation>
    <scope>NUCLEOTIDE SEQUENCE [LARGE SCALE GENOMIC DNA]</scope>
    <source>
        <tissue evidence="3">Muscle</tissue>
    </source>
</reference>
<feature type="region of interest" description="Disordered" evidence="1">
    <location>
        <begin position="1"/>
        <end position="27"/>
    </location>
</feature>
<feature type="compositionally biased region" description="Low complexity" evidence="1">
    <location>
        <begin position="17"/>
        <end position="27"/>
    </location>
</feature>
<keyword evidence="4" id="KW-1185">Reference proteome</keyword>
<keyword evidence="2" id="KW-0472">Membrane</keyword>